<evidence type="ECO:0000313" key="4">
    <source>
        <dbReference type="Proteomes" id="UP000559027"/>
    </source>
</evidence>
<dbReference type="Pfam" id="PF00498">
    <property type="entry name" value="FHA"/>
    <property type="match status" value="1"/>
</dbReference>
<accession>A0A8H5LK67</accession>
<feature type="domain" description="FHA" evidence="2">
    <location>
        <begin position="187"/>
        <end position="247"/>
    </location>
</feature>
<protein>
    <recommendedName>
        <fullName evidence="2">FHA domain-containing protein</fullName>
    </recommendedName>
</protein>
<dbReference type="Proteomes" id="UP000559027">
    <property type="component" value="Unassembled WGS sequence"/>
</dbReference>
<evidence type="ECO:0000313" key="3">
    <source>
        <dbReference type="EMBL" id="KAF5360545.1"/>
    </source>
</evidence>
<gene>
    <name evidence="3" type="ORF">D9756_004810</name>
</gene>
<sequence>MSNSKNGPASLGALGTRRSSSSVRVDKYNEHDVPNSGRRQRDERYGAPSNRGDSRRPKDPYHERREYQERDRERERQRDRERYDREREGRYEGRSSRNLRRSASPRSRSSRPRSSSAGSRSPKPEKAKPNFSQSGLLAAETNTVKGADGTTTVLKYNEPPEARKPTLSWRLYVFKGKLLHIQRQSAYLIGRDHLVSDIAVDHPSCSKQHAAIQYRYIQEKGESKGVVKPFIIDLESTNGTLVNDEKIPAARFFELRTGDVLKFGLSNREYVLLNEEAAS</sequence>
<comment type="caution">
    <text evidence="3">The sequence shown here is derived from an EMBL/GenBank/DDBJ whole genome shotgun (WGS) entry which is preliminary data.</text>
</comment>
<keyword evidence="4" id="KW-1185">Reference proteome</keyword>
<evidence type="ECO:0000259" key="2">
    <source>
        <dbReference type="PROSITE" id="PS50006"/>
    </source>
</evidence>
<dbReference type="OrthoDB" id="444265at2759"/>
<organism evidence="3 4">
    <name type="scientific">Leucocoprinus leucothites</name>
    <dbReference type="NCBI Taxonomy" id="201217"/>
    <lineage>
        <taxon>Eukaryota</taxon>
        <taxon>Fungi</taxon>
        <taxon>Dikarya</taxon>
        <taxon>Basidiomycota</taxon>
        <taxon>Agaricomycotina</taxon>
        <taxon>Agaricomycetes</taxon>
        <taxon>Agaricomycetidae</taxon>
        <taxon>Agaricales</taxon>
        <taxon>Agaricineae</taxon>
        <taxon>Agaricaceae</taxon>
        <taxon>Leucocoprinus</taxon>
    </lineage>
</organism>
<dbReference type="PANTHER" id="PTHR23308">
    <property type="entry name" value="NUCLEAR INHIBITOR OF PROTEIN PHOSPHATASE-1"/>
    <property type="match status" value="1"/>
</dbReference>
<dbReference type="SMART" id="SM00240">
    <property type="entry name" value="FHA"/>
    <property type="match status" value="1"/>
</dbReference>
<feature type="compositionally biased region" description="Low complexity" evidence="1">
    <location>
        <begin position="101"/>
        <end position="121"/>
    </location>
</feature>
<dbReference type="SUPFAM" id="SSF49879">
    <property type="entry name" value="SMAD/FHA domain"/>
    <property type="match status" value="1"/>
</dbReference>
<dbReference type="InterPro" id="IPR050923">
    <property type="entry name" value="Cell_Proc_Reg/RNA_Proc"/>
</dbReference>
<feature type="compositionally biased region" description="Polar residues" evidence="1">
    <location>
        <begin position="130"/>
        <end position="144"/>
    </location>
</feature>
<dbReference type="AlphaFoldDB" id="A0A8H5LK67"/>
<evidence type="ECO:0000256" key="1">
    <source>
        <dbReference type="SAM" id="MobiDB-lite"/>
    </source>
</evidence>
<dbReference type="PROSITE" id="PS50006">
    <property type="entry name" value="FHA_DOMAIN"/>
    <property type="match status" value="1"/>
</dbReference>
<feature type="region of interest" description="Disordered" evidence="1">
    <location>
        <begin position="1"/>
        <end position="144"/>
    </location>
</feature>
<dbReference type="InterPro" id="IPR008984">
    <property type="entry name" value="SMAD_FHA_dom_sf"/>
</dbReference>
<dbReference type="EMBL" id="JAACJO010000003">
    <property type="protein sequence ID" value="KAF5360545.1"/>
    <property type="molecule type" value="Genomic_DNA"/>
</dbReference>
<dbReference type="Gene3D" id="2.60.200.20">
    <property type="match status" value="1"/>
</dbReference>
<proteinExistence type="predicted"/>
<name>A0A8H5LK67_9AGAR</name>
<reference evidence="3 4" key="1">
    <citation type="journal article" date="2020" name="ISME J.">
        <title>Uncovering the hidden diversity of litter-decomposition mechanisms in mushroom-forming fungi.</title>
        <authorList>
            <person name="Floudas D."/>
            <person name="Bentzer J."/>
            <person name="Ahren D."/>
            <person name="Johansson T."/>
            <person name="Persson P."/>
            <person name="Tunlid A."/>
        </authorList>
    </citation>
    <scope>NUCLEOTIDE SEQUENCE [LARGE SCALE GENOMIC DNA]</scope>
    <source>
        <strain evidence="3 4">CBS 146.42</strain>
    </source>
</reference>
<dbReference type="InterPro" id="IPR000253">
    <property type="entry name" value="FHA_dom"/>
</dbReference>
<feature type="compositionally biased region" description="Basic and acidic residues" evidence="1">
    <location>
        <begin position="52"/>
        <end position="95"/>
    </location>
</feature>
<feature type="compositionally biased region" description="Basic and acidic residues" evidence="1">
    <location>
        <begin position="24"/>
        <end position="45"/>
    </location>
</feature>